<evidence type="ECO:0000313" key="3">
    <source>
        <dbReference type="Proteomes" id="UP001497444"/>
    </source>
</evidence>
<name>A0ABP0WIM1_9BRYO</name>
<dbReference type="EMBL" id="OZ020112">
    <property type="protein sequence ID" value="CAK9265272.1"/>
    <property type="molecule type" value="Genomic_DNA"/>
</dbReference>
<dbReference type="Proteomes" id="UP001497444">
    <property type="component" value="Chromosome 17"/>
</dbReference>
<reference evidence="2" key="1">
    <citation type="submission" date="2024-02" db="EMBL/GenBank/DDBJ databases">
        <authorList>
            <consortium name="ELIXIR-Norway"/>
            <consortium name="Elixir Norway"/>
        </authorList>
    </citation>
    <scope>NUCLEOTIDE SEQUENCE</scope>
</reference>
<protein>
    <recommendedName>
        <fullName evidence="4">Secreted protein</fullName>
    </recommendedName>
</protein>
<evidence type="ECO:0008006" key="4">
    <source>
        <dbReference type="Google" id="ProtNLM"/>
    </source>
</evidence>
<sequence>MSSVAMAAASMSLVCGKQRPQDSSFHTSISSSSSSSSSLSACLVQSKRQIHHHLVQRQKTELGALRAAQMMAASQRHGQMVAG</sequence>
<proteinExistence type="predicted"/>
<accession>A0ABP0WIM1</accession>
<keyword evidence="3" id="KW-1185">Reference proteome</keyword>
<feature type="region of interest" description="Disordered" evidence="1">
    <location>
        <begin position="18"/>
        <end position="37"/>
    </location>
</feature>
<organism evidence="2 3">
    <name type="scientific">Sphagnum jensenii</name>
    <dbReference type="NCBI Taxonomy" id="128206"/>
    <lineage>
        <taxon>Eukaryota</taxon>
        <taxon>Viridiplantae</taxon>
        <taxon>Streptophyta</taxon>
        <taxon>Embryophyta</taxon>
        <taxon>Bryophyta</taxon>
        <taxon>Sphagnophytina</taxon>
        <taxon>Sphagnopsida</taxon>
        <taxon>Sphagnales</taxon>
        <taxon>Sphagnaceae</taxon>
        <taxon>Sphagnum</taxon>
    </lineage>
</organism>
<gene>
    <name evidence="2" type="ORF">CSSPJE1EN1_LOCUS10750</name>
</gene>
<feature type="compositionally biased region" description="Low complexity" evidence="1">
    <location>
        <begin position="23"/>
        <end position="37"/>
    </location>
</feature>
<evidence type="ECO:0000313" key="2">
    <source>
        <dbReference type="EMBL" id="CAK9265272.1"/>
    </source>
</evidence>
<evidence type="ECO:0000256" key="1">
    <source>
        <dbReference type="SAM" id="MobiDB-lite"/>
    </source>
</evidence>